<dbReference type="Proteomes" id="UP000295550">
    <property type="component" value="Unassembled WGS sequence"/>
</dbReference>
<dbReference type="InterPro" id="IPR006162">
    <property type="entry name" value="Ppantetheine_attach_site"/>
</dbReference>
<evidence type="ECO:0000256" key="2">
    <source>
        <dbReference type="ARBA" id="ARBA00022553"/>
    </source>
</evidence>
<accession>A0A4R4J7I8</accession>
<dbReference type="EMBL" id="PUJX01000012">
    <property type="protein sequence ID" value="TDB49376.1"/>
    <property type="molecule type" value="Genomic_DNA"/>
</dbReference>
<dbReference type="PROSITE" id="PS00012">
    <property type="entry name" value="PHOSPHOPANTETHEINE"/>
    <property type="match status" value="1"/>
</dbReference>
<dbReference type="SUPFAM" id="SSF47336">
    <property type="entry name" value="ACP-like"/>
    <property type="match status" value="1"/>
</dbReference>
<gene>
    <name evidence="4" type="ORF">C5468_13035</name>
</gene>
<evidence type="ECO:0000259" key="3">
    <source>
        <dbReference type="PROSITE" id="PS50075"/>
    </source>
</evidence>
<keyword evidence="1" id="KW-0596">Phosphopantetheine</keyword>
<dbReference type="Gene3D" id="1.10.1200.10">
    <property type="entry name" value="ACP-like"/>
    <property type="match status" value="1"/>
</dbReference>
<dbReference type="InterPro" id="IPR009081">
    <property type="entry name" value="PP-bd_ACP"/>
</dbReference>
<name>A0A4R4J7I8_PHOLU</name>
<dbReference type="InterPro" id="IPR036736">
    <property type="entry name" value="ACP-like_sf"/>
</dbReference>
<evidence type="ECO:0000313" key="5">
    <source>
        <dbReference type="Proteomes" id="UP000295550"/>
    </source>
</evidence>
<feature type="domain" description="Carrier" evidence="3">
    <location>
        <begin position="22"/>
        <end position="99"/>
    </location>
</feature>
<keyword evidence="2" id="KW-0597">Phosphoprotein</keyword>
<reference evidence="4 5" key="1">
    <citation type="journal article" date="2019" name="Int. J. Syst. Evol. Microbiol.">
        <title>Photorhabdus khanii subsp. guanajuatensis subsp. nov., isolated from Heterorhabditis atacamensis, and Photorhabdus luminescens subsp. mexicana subsp. nov., isolated from Heterorhabditis mexicana entomopathogenic nematodes.</title>
        <authorList>
            <person name="Machado R.A.R."/>
            <person name="Bruno P."/>
            <person name="Arce C.C.M."/>
            <person name="Liechti N."/>
            <person name="Kohler A."/>
            <person name="Bernal J."/>
            <person name="Bruggmann R."/>
            <person name="Turlings T.C.J."/>
        </authorList>
    </citation>
    <scope>NUCLEOTIDE SEQUENCE [LARGE SCALE GENOMIC DNA]</scope>
    <source>
        <strain evidence="4 5">MEX47-22</strain>
    </source>
</reference>
<dbReference type="PROSITE" id="PS50075">
    <property type="entry name" value="CARRIER"/>
    <property type="match status" value="1"/>
</dbReference>
<comment type="caution">
    <text evidence="4">The sequence shown here is derived from an EMBL/GenBank/DDBJ whole genome shotgun (WGS) entry which is preliminary data.</text>
</comment>
<evidence type="ECO:0000313" key="4">
    <source>
        <dbReference type="EMBL" id="TDB49376.1"/>
    </source>
</evidence>
<proteinExistence type="predicted"/>
<dbReference type="AlphaFoldDB" id="A0A4R4J7I8"/>
<organism evidence="4 5">
    <name type="scientific">Photorhabdus luminescens subsp. mexicana</name>
    <dbReference type="NCBI Taxonomy" id="2100167"/>
    <lineage>
        <taxon>Bacteria</taxon>
        <taxon>Pseudomonadati</taxon>
        <taxon>Pseudomonadota</taxon>
        <taxon>Gammaproteobacteria</taxon>
        <taxon>Enterobacterales</taxon>
        <taxon>Morganellaceae</taxon>
        <taxon>Photorhabdus</taxon>
    </lineage>
</organism>
<sequence length="104" mass="12382">MRYFRYIKKSYLKFRKRDADMEKFEEIKDFLSREILTAMYMTTDELDQDAFFSSYGLESTTLTKIVMNINKRFLINLSVQDILPYQSVNKAAKFIHSILEGKIS</sequence>
<protein>
    <recommendedName>
        <fullName evidence="3">Carrier domain-containing protein</fullName>
    </recommendedName>
</protein>
<dbReference type="Pfam" id="PF00550">
    <property type="entry name" value="PP-binding"/>
    <property type="match status" value="1"/>
</dbReference>
<evidence type="ECO:0000256" key="1">
    <source>
        <dbReference type="ARBA" id="ARBA00022450"/>
    </source>
</evidence>